<dbReference type="EMBL" id="BPLR01017716">
    <property type="protein sequence ID" value="GIY93867.1"/>
    <property type="molecule type" value="Genomic_DNA"/>
</dbReference>
<organism evidence="1 2">
    <name type="scientific">Caerostris extrusa</name>
    <name type="common">Bark spider</name>
    <name type="synonym">Caerostris bankana</name>
    <dbReference type="NCBI Taxonomy" id="172846"/>
    <lineage>
        <taxon>Eukaryota</taxon>
        <taxon>Metazoa</taxon>
        <taxon>Ecdysozoa</taxon>
        <taxon>Arthropoda</taxon>
        <taxon>Chelicerata</taxon>
        <taxon>Arachnida</taxon>
        <taxon>Araneae</taxon>
        <taxon>Araneomorphae</taxon>
        <taxon>Entelegynae</taxon>
        <taxon>Araneoidea</taxon>
        <taxon>Araneidae</taxon>
        <taxon>Caerostris</taxon>
    </lineage>
</organism>
<dbReference type="Proteomes" id="UP001054945">
    <property type="component" value="Unassembled WGS sequence"/>
</dbReference>
<reference evidence="1 2" key="1">
    <citation type="submission" date="2021-06" db="EMBL/GenBank/DDBJ databases">
        <title>Caerostris extrusa draft genome.</title>
        <authorList>
            <person name="Kono N."/>
            <person name="Arakawa K."/>
        </authorList>
    </citation>
    <scope>NUCLEOTIDE SEQUENCE [LARGE SCALE GENOMIC DNA]</scope>
</reference>
<dbReference type="AlphaFoldDB" id="A0AAV4XFL3"/>
<sequence length="98" mass="11292">MEENSIIRREFIAEIPDKGFPDKMFMMLPINKAAFFKIRRALKGISGALFFNLGSHHKIQVAALNVRSIKREAFFPEVNSFAGWHRLKDWTMDYGGTS</sequence>
<accession>A0AAV4XFL3</accession>
<evidence type="ECO:0000313" key="2">
    <source>
        <dbReference type="Proteomes" id="UP001054945"/>
    </source>
</evidence>
<protein>
    <submittedName>
        <fullName evidence="1">Uncharacterized protein</fullName>
    </submittedName>
</protein>
<evidence type="ECO:0000313" key="1">
    <source>
        <dbReference type="EMBL" id="GIY93867.1"/>
    </source>
</evidence>
<keyword evidence="2" id="KW-1185">Reference proteome</keyword>
<gene>
    <name evidence="1" type="ORF">CEXT_696221</name>
</gene>
<proteinExistence type="predicted"/>
<name>A0AAV4XFL3_CAEEX</name>
<comment type="caution">
    <text evidence="1">The sequence shown here is derived from an EMBL/GenBank/DDBJ whole genome shotgun (WGS) entry which is preliminary data.</text>
</comment>